<protein>
    <submittedName>
        <fullName evidence="2">Predicted protein</fullName>
    </submittedName>
</protein>
<dbReference type="AlphaFoldDB" id="B0DDM4"/>
<organism evidence="3">
    <name type="scientific">Laccaria bicolor (strain S238N-H82 / ATCC MYA-4686)</name>
    <name type="common">Bicoloured deceiver</name>
    <name type="synonym">Laccaria laccata var. bicolor</name>
    <dbReference type="NCBI Taxonomy" id="486041"/>
    <lineage>
        <taxon>Eukaryota</taxon>
        <taxon>Fungi</taxon>
        <taxon>Dikarya</taxon>
        <taxon>Basidiomycota</taxon>
        <taxon>Agaricomycotina</taxon>
        <taxon>Agaricomycetes</taxon>
        <taxon>Agaricomycetidae</taxon>
        <taxon>Agaricales</taxon>
        <taxon>Agaricineae</taxon>
        <taxon>Hydnangiaceae</taxon>
        <taxon>Laccaria</taxon>
    </lineage>
</organism>
<name>B0DDM4_LACBS</name>
<gene>
    <name evidence="2" type="ORF">LACBIDRAFT_294545</name>
</gene>
<feature type="chain" id="PRO_5002747173" evidence="1">
    <location>
        <begin position="22"/>
        <end position="200"/>
    </location>
</feature>
<dbReference type="Proteomes" id="UP000001194">
    <property type="component" value="Unassembled WGS sequence"/>
</dbReference>
<dbReference type="InParanoid" id="B0DDM4"/>
<evidence type="ECO:0000313" key="2">
    <source>
        <dbReference type="EMBL" id="EDR07239.1"/>
    </source>
</evidence>
<proteinExistence type="predicted"/>
<dbReference type="OrthoDB" id="3210262at2759"/>
<accession>B0DDM4</accession>
<feature type="signal peptide" evidence="1">
    <location>
        <begin position="1"/>
        <end position="21"/>
    </location>
</feature>
<dbReference type="HOGENOM" id="CLU_092498_0_0_1"/>
<keyword evidence="3" id="KW-1185">Reference proteome</keyword>
<evidence type="ECO:0000256" key="1">
    <source>
        <dbReference type="SAM" id="SignalP"/>
    </source>
</evidence>
<dbReference type="GeneID" id="6077869"/>
<evidence type="ECO:0000313" key="3">
    <source>
        <dbReference type="Proteomes" id="UP000001194"/>
    </source>
</evidence>
<sequence>MLFRSIATVISAALFAQSVCAALTPAQVVASVEVVTTLSASITKSVSVITTKSSLNTISSTSKTVSTGFTKIVSTIGTFVTGIEDTSPFPDDAAQLVVNALVAVNLITSIFRRAADVVWSIHSIFAQFALTAPIVAVLRTLEGAIDSLAFALIGLIPTKSNEVSDAQFTLSTSVTDTISIYDQTCFPSLFWPKGKPVCIG</sequence>
<dbReference type="EMBL" id="DS547105">
    <property type="protein sequence ID" value="EDR07239.1"/>
    <property type="molecule type" value="Genomic_DNA"/>
</dbReference>
<reference evidence="2 3" key="1">
    <citation type="journal article" date="2008" name="Nature">
        <title>The genome of Laccaria bicolor provides insights into mycorrhizal symbiosis.</title>
        <authorList>
            <person name="Martin F."/>
            <person name="Aerts A."/>
            <person name="Ahren D."/>
            <person name="Brun A."/>
            <person name="Danchin E.G.J."/>
            <person name="Duchaussoy F."/>
            <person name="Gibon J."/>
            <person name="Kohler A."/>
            <person name="Lindquist E."/>
            <person name="Pereda V."/>
            <person name="Salamov A."/>
            <person name="Shapiro H.J."/>
            <person name="Wuyts J."/>
            <person name="Blaudez D."/>
            <person name="Buee M."/>
            <person name="Brokstein P."/>
            <person name="Canbaeck B."/>
            <person name="Cohen D."/>
            <person name="Courty P.E."/>
            <person name="Coutinho P.M."/>
            <person name="Delaruelle C."/>
            <person name="Detter J.C."/>
            <person name="Deveau A."/>
            <person name="DiFazio S."/>
            <person name="Duplessis S."/>
            <person name="Fraissinet-Tachet L."/>
            <person name="Lucic E."/>
            <person name="Frey-Klett P."/>
            <person name="Fourrey C."/>
            <person name="Feussner I."/>
            <person name="Gay G."/>
            <person name="Grimwood J."/>
            <person name="Hoegger P.J."/>
            <person name="Jain P."/>
            <person name="Kilaru S."/>
            <person name="Labbe J."/>
            <person name="Lin Y.C."/>
            <person name="Legue V."/>
            <person name="Le Tacon F."/>
            <person name="Marmeisse R."/>
            <person name="Melayah D."/>
            <person name="Montanini B."/>
            <person name="Muratet M."/>
            <person name="Nehls U."/>
            <person name="Niculita-Hirzel H."/>
            <person name="Oudot-Le Secq M.P."/>
            <person name="Peter M."/>
            <person name="Quesneville H."/>
            <person name="Rajashekar B."/>
            <person name="Reich M."/>
            <person name="Rouhier N."/>
            <person name="Schmutz J."/>
            <person name="Yin T."/>
            <person name="Chalot M."/>
            <person name="Henrissat B."/>
            <person name="Kuees U."/>
            <person name="Lucas S."/>
            <person name="Van de Peer Y."/>
            <person name="Podila G.K."/>
            <person name="Polle A."/>
            <person name="Pukkila P.J."/>
            <person name="Richardson P.M."/>
            <person name="Rouze P."/>
            <person name="Sanders I.R."/>
            <person name="Stajich J.E."/>
            <person name="Tunlid A."/>
            <person name="Tuskan G."/>
            <person name="Grigoriev I.V."/>
        </authorList>
    </citation>
    <scope>NUCLEOTIDE SEQUENCE [LARGE SCALE GENOMIC DNA]</scope>
    <source>
        <strain evidence="3">S238N-H82 / ATCC MYA-4686</strain>
    </source>
</reference>
<dbReference type="RefSeq" id="XP_001882170.1">
    <property type="nucleotide sequence ID" value="XM_001882135.1"/>
</dbReference>
<keyword evidence="1" id="KW-0732">Signal</keyword>
<dbReference type="KEGG" id="lbc:LACBIDRAFT_294545"/>